<comment type="caution">
    <text evidence="2">The sequence shown here is derived from an EMBL/GenBank/DDBJ whole genome shotgun (WGS) entry which is preliminary data.</text>
</comment>
<feature type="compositionally biased region" description="Basic and acidic residues" evidence="1">
    <location>
        <begin position="279"/>
        <end position="292"/>
    </location>
</feature>
<reference evidence="2 3" key="1">
    <citation type="submission" date="2024-01" db="EMBL/GenBank/DDBJ databases">
        <title>The complete chloroplast genome sequence of Lithospermum erythrorhizon: insights into the phylogenetic relationship among Boraginaceae species and the maternal lineages of purple gromwells.</title>
        <authorList>
            <person name="Okada T."/>
            <person name="Watanabe K."/>
        </authorList>
    </citation>
    <scope>NUCLEOTIDE SEQUENCE [LARGE SCALE GENOMIC DNA]</scope>
</reference>
<dbReference type="AlphaFoldDB" id="A0AAV3QK86"/>
<evidence type="ECO:0000313" key="2">
    <source>
        <dbReference type="EMBL" id="GAA0163588.1"/>
    </source>
</evidence>
<accession>A0AAV3QK86</accession>
<proteinExistence type="predicted"/>
<name>A0AAV3QK86_LITER</name>
<evidence type="ECO:0000313" key="3">
    <source>
        <dbReference type="Proteomes" id="UP001454036"/>
    </source>
</evidence>
<feature type="region of interest" description="Disordered" evidence="1">
    <location>
        <begin position="272"/>
        <end position="294"/>
    </location>
</feature>
<organism evidence="2 3">
    <name type="scientific">Lithospermum erythrorhizon</name>
    <name type="common">Purple gromwell</name>
    <name type="synonym">Lithospermum officinale var. erythrorhizon</name>
    <dbReference type="NCBI Taxonomy" id="34254"/>
    <lineage>
        <taxon>Eukaryota</taxon>
        <taxon>Viridiplantae</taxon>
        <taxon>Streptophyta</taxon>
        <taxon>Embryophyta</taxon>
        <taxon>Tracheophyta</taxon>
        <taxon>Spermatophyta</taxon>
        <taxon>Magnoliopsida</taxon>
        <taxon>eudicotyledons</taxon>
        <taxon>Gunneridae</taxon>
        <taxon>Pentapetalae</taxon>
        <taxon>asterids</taxon>
        <taxon>lamiids</taxon>
        <taxon>Boraginales</taxon>
        <taxon>Boraginaceae</taxon>
        <taxon>Boraginoideae</taxon>
        <taxon>Lithospermeae</taxon>
        <taxon>Lithospermum</taxon>
    </lineage>
</organism>
<protein>
    <submittedName>
        <fullName evidence="2">Uncharacterized protein</fullName>
    </submittedName>
</protein>
<dbReference type="Proteomes" id="UP001454036">
    <property type="component" value="Unassembled WGS sequence"/>
</dbReference>
<sequence>MTSFRKSTISPQATLSQPRLLALINRSVTKGSASQPVEAQGEDSGPLPAFIEHSFPVPFTDTQLWDFKEYFSILDHMGLRVPVEGESIVEPLIKEGDLDGRFVWDRHRKAGVQANVPLFGSHLSANHRPFDTSLGAKGGGRMSKNFLAISHPNKVHLKQFHGQWFSIRGGMGPRVPINWTSHSEVGSLFVRDTAFLRTQVPALRQVIPVKPNWTAYCNKSSLIMTGEVWEAIQNASDPTQVDVTSMKGKRLPHFNSQVIRKPLVLGSDPIPVFPSKRRSTSEETSGTRKEKLAFPPTSVHSSKAIIPILTKTRAGSKKSKGKNASSGEESSLDCYTECYMKAPYTLSNGLSIQEGYLWTNNMNAFHVVQPLISTEEGQKHPSSDPMDAFTLSSLYMIKEHI</sequence>
<gene>
    <name evidence="2" type="ORF">LIER_39625</name>
</gene>
<keyword evidence="3" id="KW-1185">Reference proteome</keyword>
<evidence type="ECO:0000256" key="1">
    <source>
        <dbReference type="SAM" id="MobiDB-lite"/>
    </source>
</evidence>
<dbReference type="EMBL" id="BAABME010021551">
    <property type="protein sequence ID" value="GAA0163588.1"/>
    <property type="molecule type" value="Genomic_DNA"/>
</dbReference>